<keyword evidence="7 8" id="KW-0067">ATP-binding</keyword>
<organism evidence="10 11">
    <name type="scientific">Lihuaxuella thermophila</name>
    <dbReference type="NCBI Taxonomy" id="1173111"/>
    <lineage>
        <taxon>Bacteria</taxon>
        <taxon>Bacillati</taxon>
        <taxon>Bacillota</taxon>
        <taxon>Bacilli</taxon>
        <taxon>Bacillales</taxon>
        <taxon>Thermoactinomycetaceae</taxon>
        <taxon>Lihuaxuella</taxon>
    </lineage>
</organism>
<feature type="domain" description="PUA" evidence="9">
    <location>
        <begin position="276"/>
        <end position="355"/>
    </location>
</feature>
<evidence type="ECO:0000256" key="3">
    <source>
        <dbReference type="ARBA" id="ARBA00022650"/>
    </source>
</evidence>
<dbReference type="InterPro" id="IPR015947">
    <property type="entry name" value="PUA-like_sf"/>
</dbReference>
<accession>A0A1H8GEG8</accession>
<dbReference type="Pfam" id="PF01472">
    <property type="entry name" value="PUA"/>
    <property type="match status" value="1"/>
</dbReference>
<dbReference type="GO" id="GO:0004349">
    <property type="term" value="F:glutamate 5-kinase activity"/>
    <property type="evidence" value="ECO:0007669"/>
    <property type="project" value="UniProtKB-UniRule"/>
</dbReference>
<evidence type="ECO:0000256" key="4">
    <source>
        <dbReference type="ARBA" id="ARBA00022679"/>
    </source>
</evidence>
<evidence type="ECO:0000259" key="9">
    <source>
        <dbReference type="SMART" id="SM00359"/>
    </source>
</evidence>
<dbReference type="PROSITE" id="PS00902">
    <property type="entry name" value="GLUTAMATE_5_KINASE"/>
    <property type="match status" value="1"/>
</dbReference>
<comment type="similarity">
    <text evidence="8">Belongs to the glutamate 5-kinase family.</text>
</comment>
<name>A0A1H8GEG8_9BACL</name>
<dbReference type="InterPro" id="IPR019797">
    <property type="entry name" value="Glutamate_5-kinase_CS"/>
</dbReference>
<dbReference type="Proteomes" id="UP000199695">
    <property type="component" value="Unassembled WGS sequence"/>
</dbReference>
<dbReference type="GO" id="GO:0003723">
    <property type="term" value="F:RNA binding"/>
    <property type="evidence" value="ECO:0007669"/>
    <property type="project" value="InterPro"/>
</dbReference>
<dbReference type="SUPFAM" id="SSF88697">
    <property type="entry name" value="PUA domain-like"/>
    <property type="match status" value="1"/>
</dbReference>
<keyword evidence="6 8" id="KW-0418">Kinase</keyword>
<dbReference type="EC" id="2.7.2.11" evidence="8"/>
<dbReference type="PANTHER" id="PTHR43654">
    <property type="entry name" value="GLUTAMATE 5-KINASE"/>
    <property type="match status" value="1"/>
</dbReference>
<dbReference type="NCBIfam" id="TIGR01027">
    <property type="entry name" value="proB"/>
    <property type="match status" value="1"/>
</dbReference>
<dbReference type="InterPro" id="IPR036393">
    <property type="entry name" value="AceGlu_kinase-like_sf"/>
</dbReference>
<keyword evidence="2 8" id="KW-0028">Amino-acid biosynthesis</keyword>
<dbReference type="Pfam" id="PF00696">
    <property type="entry name" value="AA_kinase"/>
    <property type="match status" value="1"/>
</dbReference>
<dbReference type="GO" id="GO:0005524">
    <property type="term" value="F:ATP binding"/>
    <property type="evidence" value="ECO:0007669"/>
    <property type="project" value="UniProtKB-KW"/>
</dbReference>
<dbReference type="Gene3D" id="2.30.130.10">
    <property type="entry name" value="PUA domain"/>
    <property type="match status" value="1"/>
</dbReference>
<dbReference type="InterPro" id="IPR041739">
    <property type="entry name" value="G5K_ProB"/>
</dbReference>
<dbReference type="GO" id="GO:0005829">
    <property type="term" value="C:cytosol"/>
    <property type="evidence" value="ECO:0007669"/>
    <property type="project" value="TreeGrafter"/>
</dbReference>
<comment type="pathway">
    <text evidence="8">Amino-acid biosynthesis; L-proline biosynthesis; L-glutamate 5-semialdehyde from L-glutamate: step 1/2.</text>
</comment>
<evidence type="ECO:0000256" key="1">
    <source>
        <dbReference type="ARBA" id="ARBA00022490"/>
    </source>
</evidence>
<dbReference type="EMBL" id="FOCQ01000011">
    <property type="protein sequence ID" value="SEN42180.1"/>
    <property type="molecule type" value="Genomic_DNA"/>
</dbReference>
<dbReference type="SUPFAM" id="SSF53633">
    <property type="entry name" value="Carbamate kinase-like"/>
    <property type="match status" value="1"/>
</dbReference>
<comment type="subcellular location">
    <subcellularLocation>
        <location evidence="8">Cytoplasm</location>
    </subcellularLocation>
</comment>
<dbReference type="InterPro" id="IPR036974">
    <property type="entry name" value="PUA_sf"/>
</dbReference>
<dbReference type="Gene3D" id="3.40.1160.10">
    <property type="entry name" value="Acetylglutamate kinase-like"/>
    <property type="match status" value="1"/>
</dbReference>
<dbReference type="GO" id="GO:0055129">
    <property type="term" value="P:L-proline biosynthetic process"/>
    <property type="evidence" value="ECO:0007669"/>
    <property type="project" value="UniProtKB-UniRule"/>
</dbReference>
<feature type="binding site" evidence="8">
    <location>
        <begin position="169"/>
        <end position="170"/>
    </location>
    <ligand>
        <name>ATP</name>
        <dbReference type="ChEBI" id="CHEBI:30616"/>
    </ligand>
</feature>
<keyword evidence="4 8" id="KW-0808">Transferase</keyword>
<gene>
    <name evidence="8" type="primary">proB</name>
    <name evidence="10" type="ORF">SAMN05444955_11115</name>
</gene>
<dbReference type="FunFam" id="3.40.1160.10:FF:000018">
    <property type="entry name" value="Glutamate 5-kinase"/>
    <property type="match status" value="1"/>
</dbReference>
<dbReference type="OrthoDB" id="9804434at2"/>
<keyword evidence="3 8" id="KW-0641">Proline biosynthesis</keyword>
<evidence type="ECO:0000313" key="11">
    <source>
        <dbReference type="Proteomes" id="UP000199695"/>
    </source>
</evidence>
<dbReference type="CDD" id="cd04242">
    <property type="entry name" value="AAK_G5K_ProB"/>
    <property type="match status" value="1"/>
</dbReference>
<dbReference type="InterPro" id="IPR001048">
    <property type="entry name" value="Asp/Glu/Uridylate_kinase"/>
</dbReference>
<dbReference type="STRING" id="1173111.SAMN05444955_11115"/>
<keyword evidence="5 8" id="KW-0547">Nucleotide-binding</keyword>
<dbReference type="PRINTS" id="PR00474">
    <property type="entry name" value="GLU5KINASE"/>
</dbReference>
<dbReference type="SMART" id="SM00359">
    <property type="entry name" value="PUA"/>
    <property type="match status" value="1"/>
</dbReference>
<evidence type="ECO:0000256" key="8">
    <source>
        <dbReference type="HAMAP-Rule" id="MF_00456"/>
    </source>
</evidence>
<dbReference type="InterPro" id="IPR001057">
    <property type="entry name" value="Glu/AcGlu_kinase"/>
</dbReference>
<feature type="binding site" evidence="8">
    <location>
        <position position="137"/>
    </location>
    <ligand>
        <name>substrate</name>
    </ligand>
</feature>
<dbReference type="PANTHER" id="PTHR43654:SF1">
    <property type="entry name" value="ISOPENTENYL PHOSPHATE KINASE"/>
    <property type="match status" value="1"/>
</dbReference>
<keyword evidence="11" id="KW-1185">Reference proteome</keyword>
<dbReference type="InterPro" id="IPR002478">
    <property type="entry name" value="PUA"/>
</dbReference>
<dbReference type="CDD" id="cd21157">
    <property type="entry name" value="PUA_G5K"/>
    <property type="match status" value="1"/>
</dbReference>
<evidence type="ECO:0000256" key="7">
    <source>
        <dbReference type="ARBA" id="ARBA00022840"/>
    </source>
</evidence>
<evidence type="ECO:0000256" key="5">
    <source>
        <dbReference type="ARBA" id="ARBA00022741"/>
    </source>
</evidence>
<feature type="binding site" evidence="8">
    <location>
        <begin position="211"/>
        <end position="217"/>
    </location>
    <ligand>
        <name>ATP</name>
        <dbReference type="ChEBI" id="CHEBI:30616"/>
    </ligand>
</feature>
<dbReference type="AlphaFoldDB" id="A0A1H8GEG8"/>
<feature type="binding site" evidence="8">
    <location>
        <position position="9"/>
    </location>
    <ligand>
        <name>ATP</name>
        <dbReference type="ChEBI" id="CHEBI:30616"/>
    </ligand>
</feature>
<dbReference type="RefSeq" id="WP_089969832.1">
    <property type="nucleotide sequence ID" value="NZ_FOCQ01000011.1"/>
</dbReference>
<dbReference type="UniPathway" id="UPA00098">
    <property type="reaction ID" value="UER00359"/>
</dbReference>
<dbReference type="HAMAP" id="MF_00456">
    <property type="entry name" value="ProB"/>
    <property type="match status" value="1"/>
</dbReference>
<evidence type="ECO:0000313" key="10">
    <source>
        <dbReference type="EMBL" id="SEN42180.1"/>
    </source>
</evidence>
<feature type="binding site" evidence="8">
    <location>
        <position position="149"/>
    </location>
    <ligand>
        <name>substrate</name>
    </ligand>
</feature>
<feature type="binding site" evidence="8">
    <location>
        <position position="50"/>
    </location>
    <ligand>
        <name>substrate</name>
    </ligand>
</feature>
<keyword evidence="1 8" id="KW-0963">Cytoplasm</keyword>
<protein>
    <recommendedName>
        <fullName evidence="8">Glutamate 5-kinase</fullName>
        <ecNumber evidence="8">2.7.2.11</ecNumber>
    </recommendedName>
    <alternativeName>
        <fullName evidence="8">Gamma-glutamyl kinase</fullName>
        <shortName evidence="8">GK</shortName>
    </alternativeName>
</protein>
<dbReference type="InterPro" id="IPR011529">
    <property type="entry name" value="Glu_5kinase"/>
</dbReference>
<reference evidence="10 11" key="1">
    <citation type="submission" date="2016-10" db="EMBL/GenBank/DDBJ databases">
        <authorList>
            <person name="de Groot N.N."/>
        </authorList>
    </citation>
    <scope>NUCLEOTIDE SEQUENCE [LARGE SCALE GENOMIC DNA]</scope>
    <source>
        <strain evidence="10 11">DSM 46701</strain>
    </source>
</reference>
<sequence length="370" mass="40204">MRRMRIVVKIGSSSLTNKQGQLSSDKMACLVEQIASVQSTGEYQMILVSSGAVAAGLSKLGWPRSHITMPEKQAAAAVGQGLLIERYQKLFAEKGMGTAQLLLTRSDIEDRKRFIHIRNTAETLLRHGIIPIVNENDTVAVDEIRFGDNDTLGSLVALMTEANLLVLLTDIDGLYTANPKENVSARRIPQVWKITPEMEAAASDSGSPVGTGGMRTKLAAARMAVDSGIDVVIASSSEPNVLQKILEGKSVGTRFHSKQRLSGKKSWIAYGTRTEGTLMIDPGAVFALVKQTASLLLGGITKVEGDFHEGSVVEIAAPDGRRIGKGMVSFSAVDLRILLERRQRGEKFHNIHEVIHRDAMVILVREENLV</sequence>
<evidence type="ECO:0000256" key="6">
    <source>
        <dbReference type="ARBA" id="ARBA00022777"/>
    </source>
</evidence>
<evidence type="ECO:0000256" key="2">
    <source>
        <dbReference type="ARBA" id="ARBA00022605"/>
    </source>
</evidence>
<dbReference type="InterPro" id="IPR005715">
    <property type="entry name" value="Glu_5kinase/COase_Synthase"/>
</dbReference>
<comment type="function">
    <text evidence="8">Catalyzes the transfer of a phosphate group to glutamate to form L-glutamate 5-phosphate.</text>
</comment>
<dbReference type="PIRSF" id="PIRSF000729">
    <property type="entry name" value="GK"/>
    <property type="match status" value="1"/>
</dbReference>
<proteinExistence type="inferred from homology"/>
<comment type="catalytic activity">
    <reaction evidence="8">
        <text>L-glutamate + ATP = L-glutamyl 5-phosphate + ADP</text>
        <dbReference type="Rhea" id="RHEA:14877"/>
        <dbReference type="ChEBI" id="CHEBI:29985"/>
        <dbReference type="ChEBI" id="CHEBI:30616"/>
        <dbReference type="ChEBI" id="CHEBI:58274"/>
        <dbReference type="ChEBI" id="CHEBI:456216"/>
        <dbReference type="EC" id="2.7.2.11"/>
    </reaction>
</comment>
<dbReference type="PROSITE" id="PS50890">
    <property type="entry name" value="PUA"/>
    <property type="match status" value="1"/>
</dbReference>